<dbReference type="OrthoDB" id="3561941at2759"/>
<proteinExistence type="predicted"/>
<name>A0A420I1Z2_9PEZI</name>
<dbReference type="EMBL" id="MCFK01002395">
    <property type="protein sequence ID" value="RKF63700.1"/>
    <property type="molecule type" value="Genomic_DNA"/>
</dbReference>
<feature type="chain" id="PRO_5019213872" evidence="1">
    <location>
        <begin position="18"/>
        <end position="221"/>
    </location>
</feature>
<gene>
    <name evidence="2" type="ORF">OnM2_023082</name>
</gene>
<evidence type="ECO:0000313" key="2">
    <source>
        <dbReference type="EMBL" id="RKF63700.1"/>
    </source>
</evidence>
<organism evidence="2 3">
    <name type="scientific">Erysiphe neolycopersici</name>
    <dbReference type="NCBI Taxonomy" id="212602"/>
    <lineage>
        <taxon>Eukaryota</taxon>
        <taxon>Fungi</taxon>
        <taxon>Dikarya</taxon>
        <taxon>Ascomycota</taxon>
        <taxon>Pezizomycotina</taxon>
        <taxon>Leotiomycetes</taxon>
        <taxon>Erysiphales</taxon>
        <taxon>Erysiphaceae</taxon>
        <taxon>Erysiphe</taxon>
    </lineage>
</organism>
<protein>
    <submittedName>
        <fullName evidence="2">Uncharacterized protein</fullName>
    </submittedName>
</protein>
<evidence type="ECO:0000313" key="3">
    <source>
        <dbReference type="Proteomes" id="UP000286134"/>
    </source>
</evidence>
<dbReference type="AlphaFoldDB" id="A0A420I1Z2"/>
<keyword evidence="3" id="KW-1185">Reference proteome</keyword>
<keyword evidence="1" id="KW-0732">Signal</keyword>
<dbReference type="PANTHER" id="PTHR40640">
    <property type="entry name" value="ANCHORED GLYCOPROTEIN, PUTATIVE (AFU_ORTHOLOGUE AFUA_8G04860)-RELATED"/>
    <property type="match status" value="1"/>
</dbReference>
<accession>A0A420I1Z2</accession>
<dbReference type="PANTHER" id="PTHR40640:SF1">
    <property type="entry name" value="ANCHORED GLYCOPROTEIN, PUTATIVE (AFU_ORTHOLOGUE AFUA_8G04860)-RELATED"/>
    <property type="match status" value="1"/>
</dbReference>
<reference evidence="2 3" key="1">
    <citation type="journal article" date="2018" name="BMC Genomics">
        <title>Comparative genome analyses reveal sequence features reflecting distinct modes of host-adaptation between dicot and monocot powdery mildew.</title>
        <authorList>
            <person name="Wu Y."/>
            <person name="Ma X."/>
            <person name="Pan Z."/>
            <person name="Kale S.D."/>
            <person name="Song Y."/>
            <person name="King H."/>
            <person name="Zhang Q."/>
            <person name="Presley C."/>
            <person name="Deng X."/>
            <person name="Wei C.I."/>
            <person name="Xiao S."/>
        </authorList>
    </citation>
    <scope>NUCLEOTIDE SEQUENCE [LARGE SCALE GENOMIC DNA]</scope>
    <source>
        <strain evidence="2">UMSG2</strain>
    </source>
</reference>
<dbReference type="Proteomes" id="UP000286134">
    <property type="component" value="Unassembled WGS sequence"/>
</dbReference>
<comment type="caution">
    <text evidence="2">The sequence shown here is derived from an EMBL/GenBank/DDBJ whole genome shotgun (WGS) entry which is preliminary data.</text>
</comment>
<evidence type="ECO:0000256" key="1">
    <source>
        <dbReference type="SAM" id="SignalP"/>
    </source>
</evidence>
<sequence>MLLIFIVFTLISLCVRASEQITSNLWLLGNYNYSIHGKIITSDAPAEIAIWNLNCAKNASGCNLPPNLTVTEGPSTLAYSYALHSDYHFKVACQLITAIPTANCALTLQSGSESNVKITGIGQGILNQVPITLAAEPTPAIPTQSSPSDSVGTIAINYSIPLPTGQVKNPSNSVTSLLGGENKPTQSYNITPVHSSSGSFISFEAWKIGFISIMATLLSGL</sequence>
<feature type="signal peptide" evidence="1">
    <location>
        <begin position="1"/>
        <end position="17"/>
    </location>
</feature>